<dbReference type="KEGG" id="pmx:PERMA_1661"/>
<keyword evidence="5" id="KW-0653">Protein transport</keyword>
<keyword evidence="3" id="KW-1003">Cell membrane</keyword>
<keyword evidence="10" id="KW-1185">Reference proteome</keyword>
<evidence type="ECO:0000256" key="5">
    <source>
        <dbReference type="ARBA" id="ARBA00022927"/>
    </source>
</evidence>
<dbReference type="GO" id="GO:0043953">
    <property type="term" value="P:protein transport by the Tat complex"/>
    <property type="evidence" value="ECO:0007669"/>
    <property type="project" value="InterPro"/>
</dbReference>
<dbReference type="PRINTS" id="PR01506">
    <property type="entry name" value="TATBPROTEIN"/>
</dbReference>
<dbReference type="PANTHER" id="PTHR33162:SF1">
    <property type="entry name" value="SEC-INDEPENDENT PROTEIN TRANSLOCASE PROTEIN TATA, CHLOROPLASTIC"/>
    <property type="match status" value="1"/>
</dbReference>
<proteinExistence type="predicted"/>
<sequence>MFGIGFTELVVIFVVALLVLGPKRLPEVAKTLGKFYREIKSTVDEVKSAVVEDTTKALPKEEDIIPKDLTEEKKDEWEKEFEKEIKKEEYRPKREKISFKNKSKEEKLNDAGNKES</sequence>
<dbReference type="OrthoDB" id="15656at2"/>
<evidence type="ECO:0000256" key="2">
    <source>
        <dbReference type="ARBA" id="ARBA00022448"/>
    </source>
</evidence>
<dbReference type="NCBIfam" id="TIGR01410">
    <property type="entry name" value="tatB"/>
    <property type="match status" value="1"/>
</dbReference>
<reference evidence="9 10" key="1">
    <citation type="journal article" date="2009" name="J. Bacteriol.">
        <title>Complete and draft genome sequences of six members of the Aquificales.</title>
        <authorList>
            <person name="Reysenbach A.L."/>
            <person name="Hamamura N."/>
            <person name="Podar M."/>
            <person name="Griffiths E."/>
            <person name="Ferreira S."/>
            <person name="Hochstein R."/>
            <person name="Heidelberg J."/>
            <person name="Johnson J."/>
            <person name="Mead D."/>
            <person name="Pohorille A."/>
            <person name="Sarmiento M."/>
            <person name="Schweighofer K."/>
            <person name="Seshadri R."/>
            <person name="Voytek M.A."/>
        </authorList>
    </citation>
    <scope>NUCLEOTIDE SEQUENCE [LARGE SCALE GENOMIC DNA]</scope>
    <source>
        <strain evidence="10">DSM 14350 / EX-H1</strain>
    </source>
</reference>
<dbReference type="STRING" id="123214.PERMA_1661"/>
<dbReference type="eggNOG" id="COG1826">
    <property type="taxonomic scope" value="Bacteria"/>
</dbReference>
<dbReference type="Gene3D" id="1.20.5.3310">
    <property type="match status" value="1"/>
</dbReference>
<evidence type="ECO:0000256" key="8">
    <source>
        <dbReference type="ARBA" id="ARBA00023136"/>
    </source>
</evidence>
<evidence type="ECO:0000313" key="9">
    <source>
        <dbReference type="EMBL" id="ACO03170.1"/>
    </source>
</evidence>
<protein>
    <submittedName>
        <fullName evidence="9">Twin-arginine translocation system component TatB</fullName>
    </submittedName>
</protein>
<keyword evidence="7" id="KW-0811">Translocation</keyword>
<keyword evidence="2" id="KW-0813">Transport</keyword>
<dbReference type="EMBL" id="CP001230">
    <property type="protein sequence ID" value="ACO03170.1"/>
    <property type="molecule type" value="Genomic_DNA"/>
</dbReference>
<dbReference type="AlphaFoldDB" id="C0QRY1"/>
<keyword evidence="6" id="KW-1133">Transmembrane helix</keyword>
<evidence type="ECO:0000256" key="7">
    <source>
        <dbReference type="ARBA" id="ARBA00023010"/>
    </source>
</evidence>
<dbReference type="HOGENOM" id="CLU_086034_1_5_0"/>
<dbReference type="Proteomes" id="UP000001366">
    <property type="component" value="Chromosome"/>
</dbReference>
<accession>C0QRY1</accession>
<evidence type="ECO:0000256" key="6">
    <source>
        <dbReference type="ARBA" id="ARBA00022989"/>
    </source>
</evidence>
<dbReference type="Pfam" id="PF02416">
    <property type="entry name" value="TatA_B_E"/>
    <property type="match status" value="1"/>
</dbReference>
<keyword evidence="4" id="KW-0812">Transmembrane</keyword>
<evidence type="ECO:0000256" key="3">
    <source>
        <dbReference type="ARBA" id="ARBA00022475"/>
    </source>
</evidence>
<evidence type="ECO:0000256" key="1">
    <source>
        <dbReference type="ARBA" id="ARBA00004167"/>
    </source>
</evidence>
<gene>
    <name evidence="9" type="ordered locus">PERMA_1661</name>
</gene>
<name>C0QRY1_PERMH</name>
<dbReference type="PANTHER" id="PTHR33162">
    <property type="entry name" value="SEC-INDEPENDENT PROTEIN TRANSLOCASE PROTEIN TATA, CHLOROPLASTIC"/>
    <property type="match status" value="1"/>
</dbReference>
<dbReference type="GO" id="GO:0016020">
    <property type="term" value="C:membrane"/>
    <property type="evidence" value="ECO:0007669"/>
    <property type="project" value="UniProtKB-SubCell"/>
</dbReference>
<organism evidence="9 10">
    <name type="scientific">Persephonella marina (strain DSM 14350 / EX-H1)</name>
    <dbReference type="NCBI Taxonomy" id="123214"/>
    <lineage>
        <taxon>Bacteria</taxon>
        <taxon>Pseudomonadati</taxon>
        <taxon>Aquificota</taxon>
        <taxon>Aquificia</taxon>
        <taxon>Aquificales</taxon>
        <taxon>Hydrogenothermaceae</taxon>
        <taxon>Persephonella</taxon>
    </lineage>
</organism>
<evidence type="ECO:0000256" key="4">
    <source>
        <dbReference type="ARBA" id="ARBA00022692"/>
    </source>
</evidence>
<dbReference type="PaxDb" id="123214-PERMA_1661"/>
<dbReference type="InterPro" id="IPR018448">
    <property type="entry name" value="TatB"/>
</dbReference>
<dbReference type="RefSeq" id="WP_012675409.1">
    <property type="nucleotide sequence ID" value="NC_012440.1"/>
</dbReference>
<dbReference type="GO" id="GO:0008320">
    <property type="term" value="F:protein transmembrane transporter activity"/>
    <property type="evidence" value="ECO:0007669"/>
    <property type="project" value="InterPro"/>
</dbReference>
<keyword evidence="8" id="KW-0472">Membrane</keyword>
<comment type="subcellular location">
    <subcellularLocation>
        <location evidence="1">Membrane</location>
        <topology evidence="1">Single-pass membrane protein</topology>
    </subcellularLocation>
</comment>
<evidence type="ECO:0000313" key="10">
    <source>
        <dbReference type="Proteomes" id="UP000001366"/>
    </source>
</evidence>
<dbReference type="InterPro" id="IPR003369">
    <property type="entry name" value="TatA/B/E"/>
</dbReference>